<reference evidence="2 3" key="1">
    <citation type="submission" date="2019-04" db="EMBL/GenBank/DDBJ databases">
        <title>Streptomyces piniterrae sp. nov., a heliquinomycin-producing actinomycete isolated from rhizosphere soil of Pinus yunnanensis.</title>
        <authorList>
            <person name="Zhuang X."/>
            <person name="Zhao J."/>
        </authorList>
    </citation>
    <scope>NUCLEOTIDE SEQUENCE [LARGE SCALE GENOMIC DNA]</scope>
    <source>
        <strain evidence="3">jys28</strain>
    </source>
</reference>
<keyword evidence="3" id="KW-1185">Reference proteome</keyword>
<evidence type="ECO:0000313" key="2">
    <source>
        <dbReference type="EMBL" id="TJZ42192.1"/>
    </source>
</evidence>
<accession>A0A4U0MP44</accession>
<name>A0A4U0MP44_9ACTN</name>
<evidence type="ECO:0000313" key="3">
    <source>
        <dbReference type="Proteomes" id="UP000308697"/>
    </source>
</evidence>
<proteinExistence type="predicted"/>
<organism evidence="2 3">
    <name type="scientific">Streptomyces piniterrae</name>
    <dbReference type="NCBI Taxonomy" id="2571125"/>
    <lineage>
        <taxon>Bacteria</taxon>
        <taxon>Bacillati</taxon>
        <taxon>Actinomycetota</taxon>
        <taxon>Actinomycetes</taxon>
        <taxon>Kitasatosporales</taxon>
        <taxon>Streptomycetaceae</taxon>
        <taxon>Streptomyces</taxon>
    </lineage>
</organism>
<dbReference type="OrthoDB" id="4326862at2"/>
<dbReference type="AlphaFoldDB" id="A0A4U0MP44"/>
<protein>
    <submittedName>
        <fullName evidence="2">Uncharacterized protein</fullName>
    </submittedName>
</protein>
<sequence length="141" mass="15921">MPRARQALLTRQQEDPRDAVHASGGVAFNYYGVDDMTHAIAHLLVSLLNLLLPAPGRHRSAAPEPTPRNENAPTAHSHRRPVPQPVLLRGENAALLIRPYVLSHKERQERRLRRMRRRTLWLAVHGVDAGPRWIHGMKVAA</sequence>
<dbReference type="Proteomes" id="UP000308697">
    <property type="component" value="Unassembled WGS sequence"/>
</dbReference>
<comment type="caution">
    <text evidence="2">The sequence shown here is derived from an EMBL/GenBank/DDBJ whole genome shotgun (WGS) entry which is preliminary data.</text>
</comment>
<feature type="region of interest" description="Disordered" evidence="1">
    <location>
        <begin position="58"/>
        <end position="82"/>
    </location>
</feature>
<dbReference type="EMBL" id="SUMB01000017">
    <property type="protein sequence ID" value="TJZ42192.1"/>
    <property type="molecule type" value="Genomic_DNA"/>
</dbReference>
<evidence type="ECO:0000256" key="1">
    <source>
        <dbReference type="SAM" id="MobiDB-lite"/>
    </source>
</evidence>
<gene>
    <name evidence="2" type="ORF">FCH28_34780</name>
</gene>